<reference evidence="1 2" key="1">
    <citation type="submission" date="2016-10" db="EMBL/GenBank/DDBJ databases">
        <authorList>
            <person name="Varghese N."/>
            <person name="Submissions S."/>
        </authorList>
    </citation>
    <scope>NUCLEOTIDE SEQUENCE [LARGE SCALE GENOMIC DNA]</scope>
    <source>
        <strain evidence="1 2">DSM 17997</strain>
    </source>
</reference>
<dbReference type="EMBL" id="FNQC01000003">
    <property type="protein sequence ID" value="SDY82486.1"/>
    <property type="molecule type" value="Genomic_DNA"/>
</dbReference>
<keyword evidence="2" id="KW-1185">Reference proteome</keyword>
<evidence type="ECO:0000313" key="2">
    <source>
        <dbReference type="Proteomes" id="UP000199663"/>
    </source>
</evidence>
<organism evidence="1 2">
    <name type="scientific">Rhodonellum ikkaensis</name>
    <dbReference type="NCBI Taxonomy" id="336829"/>
    <lineage>
        <taxon>Bacteria</taxon>
        <taxon>Pseudomonadati</taxon>
        <taxon>Bacteroidota</taxon>
        <taxon>Cytophagia</taxon>
        <taxon>Cytophagales</taxon>
        <taxon>Cytophagaceae</taxon>
        <taxon>Rhodonellum</taxon>
    </lineage>
</organism>
<gene>
    <name evidence="1" type="ORF">SAMN05444412_10346</name>
</gene>
<proteinExistence type="predicted"/>
<protein>
    <submittedName>
        <fullName evidence="1">Uncharacterized protein</fullName>
    </submittedName>
</protein>
<comment type="caution">
    <text evidence="1">The sequence shown here is derived from an EMBL/GenBank/DDBJ whole genome shotgun (WGS) entry which is preliminary data.</text>
</comment>
<dbReference type="Proteomes" id="UP000199663">
    <property type="component" value="Unassembled WGS sequence"/>
</dbReference>
<name>A0A1H3N0W9_9BACT</name>
<sequence length="46" mass="5396">MVYQPPVGDIMLIFLLRRNGGNDEQNQHGLMRKIWRYGKGNCSFEL</sequence>
<evidence type="ECO:0000313" key="1">
    <source>
        <dbReference type="EMBL" id="SDY82486.1"/>
    </source>
</evidence>
<accession>A0A1H3N0W9</accession>